<comment type="caution">
    <text evidence="3">The sequence shown here is derived from an EMBL/GenBank/DDBJ whole genome shotgun (WGS) entry which is preliminary data.</text>
</comment>
<keyword evidence="1" id="KW-0812">Transmembrane</keyword>
<dbReference type="InterPro" id="IPR019088">
    <property type="entry name" value="CHP02186-rel_TM"/>
</dbReference>
<dbReference type="EMBL" id="JBGUAW010000001">
    <property type="protein sequence ID" value="MFA9459425.1"/>
    <property type="molecule type" value="Genomic_DNA"/>
</dbReference>
<evidence type="ECO:0000313" key="3">
    <source>
        <dbReference type="EMBL" id="MFA9459425.1"/>
    </source>
</evidence>
<feature type="transmembrane region" description="Helical" evidence="1">
    <location>
        <begin position="225"/>
        <end position="244"/>
    </location>
</feature>
<protein>
    <submittedName>
        <fullName evidence="3">TIGR02186 family protein</fullName>
    </submittedName>
</protein>
<keyword evidence="1" id="KW-0472">Membrane</keyword>
<evidence type="ECO:0000256" key="2">
    <source>
        <dbReference type="SAM" id="SignalP"/>
    </source>
</evidence>
<reference evidence="3 4" key="1">
    <citation type="submission" date="2024-08" db="EMBL/GenBank/DDBJ databases">
        <title>Whole-genome sequencing of halo(alkali)philic microorganisms from hypersaline lakes.</title>
        <authorList>
            <person name="Sorokin D.Y."/>
            <person name="Merkel A.Y."/>
            <person name="Messina E."/>
            <person name="Yakimov M."/>
        </authorList>
    </citation>
    <scope>NUCLEOTIDE SEQUENCE [LARGE SCALE GENOMIC DNA]</scope>
    <source>
        <strain evidence="3 4">Cl-TMA</strain>
    </source>
</reference>
<keyword evidence="2" id="KW-0732">Signal</keyword>
<organism evidence="3 4">
    <name type="scientific">Thiohalorhabdus methylotrophus</name>
    <dbReference type="NCBI Taxonomy" id="3242694"/>
    <lineage>
        <taxon>Bacteria</taxon>
        <taxon>Pseudomonadati</taxon>
        <taxon>Pseudomonadota</taxon>
        <taxon>Gammaproteobacteria</taxon>
        <taxon>Thiohalorhabdales</taxon>
        <taxon>Thiohalorhabdaceae</taxon>
        <taxon>Thiohalorhabdus</taxon>
    </lineage>
</organism>
<accession>A0ABV4TTI8</accession>
<keyword evidence="1" id="KW-1133">Transmembrane helix</keyword>
<sequence>MRLLRVMLWLGLLAASGGAAAELVTDVSDDTVSVSYRYQGEKLLLFGSLPEGPGHVLIEIRGPDQPRTIQRKGQVMGLWMNVESMRFKSVPGFYAALSDVPLERILSEKRRGALGLGPEALFRASEWQVDDQKESPQAYFRGLVDYMRELSLYQVRPDGIRVKKNRLFRASVELPARVPVGDYEIVTRVIHNGEITHRDMQKLSVSKVGIEKWLYDLAHDNPATYGALAVAVALLAGWLVGMVTRGEAEH</sequence>
<evidence type="ECO:0000256" key="1">
    <source>
        <dbReference type="SAM" id="Phobius"/>
    </source>
</evidence>
<name>A0ABV4TTI8_9GAMM</name>
<evidence type="ECO:0000313" key="4">
    <source>
        <dbReference type="Proteomes" id="UP001575181"/>
    </source>
</evidence>
<keyword evidence="4" id="KW-1185">Reference proteome</keyword>
<gene>
    <name evidence="3" type="ORF">ACERLL_01125</name>
</gene>
<dbReference type="RefSeq" id="WP_373654210.1">
    <property type="nucleotide sequence ID" value="NZ_JBGUAW010000001.1"/>
</dbReference>
<dbReference type="Proteomes" id="UP001575181">
    <property type="component" value="Unassembled WGS sequence"/>
</dbReference>
<feature type="signal peptide" evidence="2">
    <location>
        <begin position="1"/>
        <end position="21"/>
    </location>
</feature>
<dbReference type="Pfam" id="PF09608">
    <property type="entry name" value="Alph_Pro_TM"/>
    <property type="match status" value="1"/>
</dbReference>
<proteinExistence type="predicted"/>
<feature type="chain" id="PRO_5046554839" evidence="2">
    <location>
        <begin position="22"/>
        <end position="250"/>
    </location>
</feature>